<keyword evidence="1" id="KW-1133">Transmembrane helix</keyword>
<reference evidence="2" key="1">
    <citation type="journal article" date="2014" name="Front. Microbiol.">
        <title>High frequency of phylogenetically diverse reductive dehalogenase-homologous genes in deep subseafloor sedimentary metagenomes.</title>
        <authorList>
            <person name="Kawai M."/>
            <person name="Futagami T."/>
            <person name="Toyoda A."/>
            <person name="Takaki Y."/>
            <person name="Nishi S."/>
            <person name="Hori S."/>
            <person name="Arai W."/>
            <person name="Tsubouchi T."/>
            <person name="Morono Y."/>
            <person name="Uchiyama I."/>
            <person name="Ito T."/>
            <person name="Fujiyama A."/>
            <person name="Inagaki F."/>
            <person name="Takami H."/>
        </authorList>
    </citation>
    <scope>NUCLEOTIDE SEQUENCE</scope>
    <source>
        <strain evidence="2">Expedition CK06-06</strain>
    </source>
</reference>
<protein>
    <submittedName>
        <fullName evidence="2">Uncharacterized protein</fullName>
    </submittedName>
</protein>
<keyword evidence="1" id="KW-0472">Membrane</keyword>
<organism evidence="2">
    <name type="scientific">marine sediment metagenome</name>
    <dbReference type="NCBI Taxonomy" id="412755"/>
    <lineage>
        <taxon>unclassified sequences</taxon>
        <taxon>metagenomes</taxon>
        <taxon>ecological metagenomes</taxon>
    </lineage>
</organism>
<name>X1CV39_9ZZZZ</name>
<keyword evidence="1" id="KW-0812">Transmembrane</keyword>
<sequence length="67" mass="6920">MTGMAKTTTQAATPTGTPKVPITVLSVWFVGLAGAMMLGTCAVLVEVMSIRIAPVTIWAFAALSLPK</sequence>
<proteinExistence type="predicted"/>
<gene>
    <name evidence="2" type="ORF">S01H4_63111</name>
</gene>
<evidence type="ECO:0000313" key="2">
    <source>
        <dbReference type="EMBL" id="GAH11682.1"/>
    </source>
</evidence>
<accession>X1CV39</accession>
<evidence type="ECO:0000256" key="1">
    <source>
        <dbReference type="SAM" id="Phobius"/>
    </source>
</evidence>
<feature type="transmembrane region" description="Helical" evidence="1">
    <location>
        <begin position="20"/>
        <end position="45"/>
    </location>
</feature>
<dbReference type="AlphaFoldDB" id="X1CV39"/>
<comment type="caution">
    <text evidence="2">The sequence shown here is derived from an EMBL/GenBank/DDBJ whole genome shotgun (WGS) entry which is preliminary data.</text>
</comment>
<dbReference type="EMBL" id="BART01037852">
    <property type="protein sequence ID" value="GAH11682.1"/>
    <property type="molecule type" value="Genomic_DNA"/>
</dbReference>